<dbReference type="Gene3D" id="3.80.10.10">
    <property type="entry name" value="Ribonuclease Inhibitor"/>
    <property type="match status" value="1"/>
</dbReference>
<comment type="caution">
    <text evidence="5">The sequence shown here is derived from an EMBL/GenBank/DDBJ whole genome shotgun (WGS) entry which is preliminary data.</text>
</comment>
<keyword evidence="1" id="KW-0547">Nucleotide-binding</keyword>
<dbReference type="Gene3D" id="3.40.50.300">
    <property type="entry name" value="P-loop containing nucleotide triphosphate hydrolases"/>
    <property type="match status" value="1"/>
</dbReference>
<evidence type="ECO:0000313" key="6">
    <source>
        <dbReference type="Proteomes" id="UP000316096"/>
    </source>
</evidence>
<dbReference type="InterPro" id="IPR007111">
    <property type="entry name" value="NACHT_NTPase"/>
</dbReference>
<proteinExistence type="predicted"/>
<dbReference type="Proteomes" id="UP000316096">
    <property type="component" value="Unassembled WGS sequence"/>
</dbReference>
<keyword evidence="6" id="KW-1185">Reference proteome</keyword>
<dbReference type="OrthoDB" id="135105at2"/>
<dbReference type="GO" id="GO:0005524">
    <property type="term" value="F:ATP binding"/>
    <property type="evidence" value="ECO:0007669"/>
    <property type="project" value="UniProtKB-KW"/>
</dbReference>
<dbReference type="InterPro" id="IPR032675">
    <property type="entry name" value="LRR_dom_sf"/>
</dbReference>
<dbReference type="AlphaFoldDB" id="A0A543CD16"/>
<keyword evidence="2" id="KW-0067">ATP-binding</keyword>
<feature type="region of interest" description="Disordered" evidence="3">
    <location>
        <begin position="259"/>
        <end position="284"/>
    </location>
</feature>
<dbReference type="InterPro" id="IPR027417">
    <property type="entry name" value="P-loop_NTPase"/>
</dbReference>
<dbReference type="SUPFAM" id="SSF52058">
    <property type="entry name" value="L domain-like"/>
    <property type="match status" value="1"/>
</dbReference>
<feature type="domain" description="NACHT" evidence="4">
    <location>
        <begin position="298"/>
        <end position="634"/>
    </location>
</feature>
<reference evidence="5 6" key="1">
    <citation type="submission" date="2019-06" db="EMBL/GenBank/DDBJ databases">
        <title>Sequencing the genomes of 1000 actinobacteria strains.</title>
        <authorList>
            <person name="Klenk H.-P."/>
        </authorList>
    </citation>
    <scope>NUCLEOTIDE SEQUENCE [LARGE SCALE GENOMIC DNA]</scope>
    <source>
        <strain evidence="5 6">DSM 102200</strain>
    </source>
</reference>
<dbReference type="InterPro" id="IPR054547">
    <property type="entry name" value="NNH1"/>
</dbReference>
<dbReference type="SUPFAM" id="SSF52540">
    <property type="entry name" value="P-loop containing nucleoside triphosphate hydrolases"/>
    <property type="match status" value="1"/>
</dbReference>
<dbReference type="PANTHER" id="PTHR46844:SF1">
    <property type="entry name" value="SLR5058 PROTEIN"/>
    <property type="match status" value="1"/>
</dbReference>
<sequence>MALEAAAVAVGKALGKQLAQVWLAGRSAEQERGKDLVELIQTRFPDRIARRRFERQVADVADQVAERLLAMCGHEYGGLGENDKAAALAEVVQTLAEADLSDQALFAADLDPVRVAAQIRAGIRRWGEETNAARAIEMQLGEAGARLYEVVLDECCDCFVRIVRQLPQFGPRASTETLARLSGVSEQVELLLARLPVRTLDAPEGTATDEAFRRRYLEHISVTLDVLELFGVRVERYRPRTTLSVAYISLSVSTDEVSAGRGDRRSANKGTHLDEWRKGEHEPEESTLRVETALGRAPLTLIRGEAGSGKSTLLRWLAISAARGTFSGDLADWNGRVPFLVKLRSHAGHTLPPPERFLDGVADSIAGLMPAGWVHRRLQDGRVLLMVDGVDELPSAQRRGVRPWLAGLIAEYPDLRVVVTSRPAAAGADWLTAEGFATALLERMTPADIKELIRHWHDAVRDAGDLPCAPEQLPAFESALLARMESAPHLRALAGSPLLAAMLCALNLDREKQLPRDRMGLYAAALELLLERRDVERQIQADSELTLERAQKLRILQDFAWRLSITGRTELPKDAVVRRTAERLAATLGAPADAEAVLEHLLQRSGVLREPVPGRIDFVHRTVQEYLTAKQFADDGDLEPLIAQAHKDQWRETIIMAAGHANAPQREDLLNGLLARISAEPRNARRLKLLVAGCLETLPAIPAGLRADVEGCLDDLVPPRDLASARSLSNVGEPILDRLPRTPDGLTAATARAVVRTAWLVNGPGALELLTGYGADPRDEVQEELIRGWEYFDPDLYARKVLARRPPSVSHVTLPVPRLLSAIRHIKGLSSLHVADHPVSDLSFLYDLESPLESLRISGYLQSSDLTPLESCAESLEYLTIWTDSAVLDLAPIKRLRRLKRLILVTVGIDDIEFVRDLPELEILQLGTLTDVTDFSPLRTRTSIRTLGLNSCPALTGIGDLPPLDGLDRLTLTGSTLTSGLRELVERAPNLSGLHLTGSSWVDDLRPLATLRLDGLGLWGCRGIRDFSPLARLPELRFLDLEDTNIGDLSPIAEMANLETLWLRGCENVTDLAPLGGLRALKRLFIADLPPGIDLAPLEDNRRITVYIRGGQDVRNRDKLGRRVHVD</sequence>
<evidence type="ECO:0000256" key="2">
    <source>
        <dbReference type="ARBA" id="ARBA00022840"/>
    </source>
</evidence>
<protein>
    <submittedName>
        <fullName evidence="5">NACHT domain-containing protein</fullName>
    </submittedName>
</protein>
<evidence type="ECO:0000313" key="5">
    <source>
        <dbReference type="EMBL" id="TQL94982.1"/>
    </source>
</evidence>
<evidence type="ECO:0000256" key="1">
    <source>
        <dbReference type="ARBA" id="ARBA00022741"/>
    </source>
</evidence>
<dbReference type="PANTHER" id="PTHR46844">
    <property type="entry name" value="SLR5058 PROTEIN"/>
    <property type="match status" value="1"/>
</dbReference>
<dbReference type="EMBL" id="VFOZ01000001">
    <property type="protein sequence ID" value="TQL94982.1"/>
    <property type="molecule type" value="Genomic_DNA"/>
</dbReference>
<dbReference type="PROSITE" id="PS50837">
    <property type="entry name" value="NACHT"/>
    <property type="match status" value="1"/>
</dbReference>
<gene>
    <name evidence="5" type="ORF">FB559_0472</name>
</gene>
<organism evidence="5 6">
    <name type="scientific">Actinoallomurus bryophytorum</name>
    <dbReference type="NCBI Taxonomy" id="1490222"/>
    <lineage>
        <taxon>Bacteria</taxon>
        <taxon>Bacillati</taxon>
        <taxon>Actinomycetota</taxon>
        <taxon>Actinomycetes</taxon>
        <taxon>Streptosporangiales</taxon>
        <taxon>Thermomonosporaceae</taxon>
        <taxon>Actinoallomurus</taxon>
    </lineage>
</organism>
<name>A0A543CD16_9ACTN</name>
<dbReference type="Pfam" id="PF05729">
    <property type="entry name" value="NACHT"/>
    <property type="match status" value="1"/>
</dbReference>
<dbReference type="Pfam" id="PF22733">
    <property type="entry name" value="NNH1"/>
    <property type="match status" value="1"/>
</dbReference>
<accession>A0A543CD16</accession>
<feature type="compositionally biased region" description="Basic and acidic residues" evidence="3">
    <location>
        <begin position="261"/>
        <end position="284"/>
    </location>
</feature>
<dbReference type="RefSeq" id="WP_141952749.1">
    <property type="nucleotide sequence ID" value="NZ_VFOZ01000001.1"/>
</dbReference>
<evidence type="ECO:0000256" key="3">
    <source>
        <dbReference type="SAM" id="MobiDB-lite"/>
    </source>
</evidence>
<evidence type="ECO:0000259" key="4">
    <source>
        <dbReference type="PROSITE" id="PS50837"/>
    </source>
</evidence>